<dbReference type="Pfam" id="PF18199">
    <property type="entry name" value="Dynein_C"/>
    <property type="match status" value="1"/>
</dbReference>
<dbReference type="FunFam" id="1.20.1270.280:FF:000005">
    <property type="entry name" value="Dynein axonemal heavy chain 10"/>
    <property type="match status" value="1"/>
</dbReference>
<keyword evidence="10" id="KW-0969">Cilium</keyword>
<evidence type="ECO:0000256" key="16">
    <source>
        <dbReference type="ARBA" id="ARBA00077719"/>
    </source>
</evidence>
<comment type="subcellular location">
    <subcellularLocation>
        <location evidence="1">Cytoplasm</location>
        <location evidence="1">Cytoskeleton</location>
        <location evidence="1">Cilium axoneme</location>
    </subcellularLocation>
</comment>
<gene>
    <name evidence="20" type="ORF">TKK_009515</name>
</gene>
<dbReference type="InterPro" id="IPR013594">
    <property type="entry name" value="Dynein_heavy_tail"/>
</dbReference>
<keyword evidence="13" id="KW-0966">Cell projection</keyword>
<keyword evidence="11" id="KW-0505">Motor protein</keyword>
<keyword evidence="12" id="KW-0206">Cytoskeleton</keyword>
<comment type="caution">
    <text evidence="20">The sequence shown here is derived from an EMBL/GenBank/DDBJ whole genome shotgun (WGS) entry which is preliminary data.</text>
</comment>
<dbReference type="InterPro" id="IPR024317">
    <property type="entry name" value="Dynein_heavy_chain_D4_dom"/>
</dbReference>
<keyword evidence="4" id="KW-0493">Microtubule</keyword>
<dbReference type="InterPro" id="IPR043160">
    <property type="entry name" value="Dynein_C_barrel"/>
</dbReference>
<evidence type="ECO:0000256" key="18">
    <source>
        <dbReference type="SAM" id="MobiDB-lite"/>
    </source>
</evidence>
<dbReference type="FunFam" id="1.10.287.2620:FF:000002">
    <property type="entry name" value="Dynein heavy chain 2, axonemal"/>
    <property type="match status" value="1"/>
</dbReference>
<dbReference type="InterPro" id="IPR026983">
    <property type="entry name" value="DHC"/>
</dbReference>
<keyword evidence="9 17" id="KW-0175">Coiled coil</keyword>
<dbReference type="FunFam" id="3.40.50.300:FF:000049">
    <property type="entry name" value="Dynein, axonemal, heavy chain 5"/>
    <property type="match status" value="1"/>
</dbReference>
<dbReference type="GO" id="GO:0036159">
    <property type="term" value="P:inner dynein arm assembly"/>
    <property type="evidence" value="ECO:0007669"/>
    <property type="project" value="UniProtKB-ARBA"/>
</dbReference>
<dbReference type="GO" id="GO:0097729">
    <property type="term" value="C:9+2 motile cilium"/>
    <property type="evidence" value="ECO:0007669"/>
    <property type="project" value="UniProtKB-ARBA"/>
</dbReference>
<name>A0ABD2WV65_9HYME</name>
<dbReference type="FunFam" id="1.20.58.1120:FF:000008">
    <property type="entry name" value="Dynein heavy chain 10, axonemal"/>
    <property type="match status" value="1"/>
</dbReference>
<sequence length="4815" mass="554057">MSENNAARNSQSKSKIAIKPSTSSPAMDYRVLWIRETILKLLELTDDYNLFNDLLNSNNHANEEKLLQFLNTDTYENAELEKKVVYFYKSQRAEIIQEEVSVWEEDKRKTKGKGAKKTKSNKPSRKNSKAKLDRTDSSIDQAPEEENAEETTALRIEDEDSHIDADANEEEIENEDEKDEVVSIEQKDLEDVDFVPPPGKEENYILTRKVVDREVLIPVLHCVFGELDTSDEELIKQRLIFMVRSSESAIPTFNSLDDAFDEMPSHLLLGSLQPDTLESLKSMLEKVFREILKMQSLGKDQAQKVIKENGYDAAIDLIQAEELNLSKSNLQRDLDSLIVSMDRYVKQSVDTIERTMLFSRSWDSQDENLLSAVDVFAGVSRNKKDLDLSRDAKFVRQLEETVMSWEKHIQTVIDRYTAKTLMGRDPMAEYDYWQDREIGLSQLVHQLKSGPVQRVTNILDLANSAIGAGFDHYKREINDLYAGAKENNKFLGTVLRHFKVIETAETFAGIESTIPPLWEHLRMIWILSNYYSSEEQMVSLIEKISWQLVQNVRRNMGIRQLFELPTRKILEKTESVHNMLTLWKKSYLATRQSIESSGKGKRWEFDQVRLFKDTDYLARVSANLNEVAGVMRDFHNIFGEELKSIVDDPARVDNITERVDNLLGPIKNAENEAYNEYNHDSWDATMSWFRGEAERLENEAKMFVDEIFGALIRAEEALMVLMKFRNIKTREAVQERLIMKFDLIMKQFSKEIDEIENIFEKNKRHPPILSEHPLVSGSIYWERQLFHRMKSPALVFQQVKELDESELRHIAFEHYVILGKRMKDFEERKFEEFLKKAQKRISVSMRRNILALKPMEKKMSEIMKAPSKTLKINVMSKSGSGDMRSVTGTIFSRGDKSSFAAPASTTDDIKSIATSGRTTFTFRSQSTRFDTRMSKSRTSSIASTTTQDKFQMHMKKNADILRGALLLENQIKLAVNFDVEIFEVIREAELLERLGFELPKTVRDIGLQKLRLHEDCAIVQKMTDLYQRIIEKFDDAEILLLKKALEEVEKNIQPGVSRINWYSLRIKDYANTCINALKKLNALVGEVDLIKMNMERLIDDDISRYNLFSIKNKKQDEILNCRDFFDQIKITRTELINRMIESYRKMGSLLLKLQTIVEGTNDGRSPAMLLYYEKFEQKIFGAFITCFLQNLEHLKNLLLLNEPIFSVDAVLISKDLVLKPSPAEIYASIMQDIYDLMERLRAFPRWMAGTCLECAPIRDDFTLEFETFSFFEDVMSVKSINELIVNVQTISQRISQECGRFINKWKQRSELWTNDKIKECTKFVATNPTLQQFDEMFCYYDQIVTEINEKPDFFNISSVMVNLKPLKDSIIEHANDWKQTLGDMLQEKTDQAMKKFVDKMKKYGREIELSINGLERFKLVMQRISDVRQMAIQAELDYLRYQETFRVLRVHKIDYNEQHEILAYELQTKWQTLYSAALYRFKNLESTKDQFREMTRREIDDFKVVLATFVDQFELEGPSSCGDDLDKGMELMDEYSKIIHKLELKLDDLSKAEILFDLPAADYSGFKKIKKEYDDMVELFKVYEIQREAREAWAKTLWADLDPQLLIDGMDNFLKDFRKMPKHMRNMPVGLAIEASMKNFKNSVPLFVELKNEAMRERHWQELMEKTGKYFDMSPDRFTLENMFAMDLARYQEIAETIVNNAGRELAIERGVEEIAKVWSDMKFKLMRHEKGGEDRGFVLGSLDELNQILEDNTLNLQSMSASQFIGPFLEVVQKWERAMRTIADVIEAWLELQNRWMYLEGIFVGGDIRSQLPEEAARFDEVDSTFRNIMIETEKNPNILACCSVPDRKEEFIALAMALEKCQKSLSEYLKSKRAVFPRFCFISDDELLSILGSSEPEVIQEHVGKMFDNLAKFRLQPNNQDRTVATALISSEGEVMDFRNPVLAEGSIENWLVLALDEMRKSNRYLTKKSVFDYGKLTKPRVEWMLDFQGMMILVANQIWWTAEVENVFEKITMGQKHSMKEYLQQLNNQLDEVVNLMGGETLTNNDRIKLDTVLTIDVHTRDIIENFVRDSIMDALEFEWESQLRFYWIHDLDNLWMHQCSGLFEYGYEYMGLNGRLVVTPLTDRIYLTITQALSMQLGGAPAGPAGTGKTETTKDLAKALGLLCVVTNCGEGMDFVAIGKTLGGLAQCGAWGCFDEFNRIDVSVLSVISTQLQTIRSGLQNKVTRFVFEGQEIALDSKVGIFITMNPGYAGRTELPESVKALFRPVVCIVPDNELICQIKLFSAGFLTAKVLAKKMTVLYNLAREQLSKQTHYDFGLRALKSVLNMAGQLKRTSGNLSENVVLMRALRDMNLPKFIFDDVPLFLGLIKDLFPGLDCPRVRYPDFNDAVEKALQSKGYIVIPEQVDKVVQMYEMMMTRHSTMIVGPTGGGKSVVIQALCDAQTLLGKPTKLYILNPKACTVIELYGVLDHATRDWTDGLLSNIFREVNKPLLLDPNEKRYILFDGDVDALWIENMNSVMDDNKILTLANQERIKLQDHCNLLFEVGDLQYASPATVSRAGMVYVDPKNLGFQPYMDKWINSRNESERSVLNFLCEKYVDAGIKLIIDGLLGLQQVKPLKLIAHQTALNMVSQFCTTFDILYPKPEVDEYLRVNDVEYTEEEENRFAEKVQERNEVLEAAYLQSVYCSLGATIVAESRREFDEFMKKSSGLMMVEDSIERPATTRYLPTKYPLLYDYLLDVEKRAWIPWKYLIMKYVHERNMSFSEILVPTVDTMRATWYVSLMVNAEKPLVLIGETGTSKSAILMDFLRRLNPNKFSYLPINFSSRTTSMDVQRNLESAVEKRTKDIFGPPPGKKLIVFIDDMNMPMVDTYGTQQPIALLKLLFERGGFYDRGKDLSWKNIRDMNFVAAMGKSGGGRHDVDPRFISMFTVYHVTFPADDTLQYIYKSILTGHLEIFPKPIQDLAEDIIKITMDLYKLTITELPPTPSKFHYIFNMRDLSRVTAGMLQSSPNHFKTEHQFVRLWRNEFTRVFCDRLISKTDLKIVHEQIEEKVKSVWELEEDIVSYSLRDPLLFGDFRNACSQDEVRLYEDLLDYEAVYSLFMEILEEHNENRSKLNMVLFNDALEHLTRVHRTLRMQRGHALVIGVGGSGRRSTIKLASFAADCELFELSPGRGYSEVDFRDDVKRLLTIVGVNNVKTVFLFTDEQVLDESFLEIVNNMLTTGVISSLFADDEKDAIVNSCRNAAKEAGFGVTKESVWSFFVKRSSENMKIALSMSPSGDTLRNRCRSYPGLVNCTTIDWIFPWPEQALQAVASVTLRDITHIPETHRDAVVQHAVYVHVTVNQYTSDFLTKLRRPNYVTPRHYLDALEIYINLLSEKRIYIEGQCSRLAGGLNKIADASANLDKLNAILAVQRVKVKNQTENCEKMLVVISENTEVAVAKKTLSEEKRKEIEDRNKTIAKESSEAKAALAEAQPALDGAKAALANLDKSDITEIRSFATPPEPVQIICECVAILQGIKEISWKSAKGIMADPNFLRTLQEMNVDVITLKQQQMVRAHLKKSSKMEQMKTISTAGYGLYKFVLAVLDYCLVFREVKPKMDRCKALEEESLAAKKALEREMRELQKIEKTLFDLNDKYETAMSERQSLQEETDLLQRRLIAADKLIGGLSSENKRWQIELVDLKKELVEIVGNCLLSAGFLAYTGPFTFEFRSEMLYNDWLKSVIEKEIPLTQPFRIENQLSNDVEISGWNSEGLPPDELSVQNAILTVRASRFPLCIDPQQQALKWIKKREQDSNLKILTFSDPDFIKQVEIAVKYGFTIIFQDVDFVDPILDNVIMKNIQTVSGRSFVVLADKEVDYDPRFRLYLMTKHSNPILNPAIYAKATVINYMVTISGLEEQLLSVVVQTERPDIEEQREALINETSALKALLKELEDSLLREIAGNKGNMLDNIDLIETLENTKTSASEVFVKLDEAAITSKQIDRLREDYRPASKRGAILFFVLADMATVNSMYQYSLNSYLEVFVFSLKKALPHPTISRRLKNVIRTLTKNVYVYGCTGIFERHKLLFSFQICTRIEQDNDHLNQAQLSFFIKGNVSLERSAKVNPTDGWLSVAGWEDVLKLASTFPEKFENLPEELESAGDQWKEWYNLDVPESVPFPCNYSAKLTAFESLMLIRCFRIDRVYRAVTIYISATMGEEFITPPAVGLDAIYEQSTSTMPVVFVLSPGSDPTNDLIKLATRLGFGGPRFRHLSLGQGQEQSAIDLLENAVQNGHWLMLQNCHLLLSFTRELEKRLENIGKPSPDFRLWLTTDPSPNFPIGILQQSLKVVTEPPNGLKLNLKSTYFKMAEQVLTCCDHPSYKHLIYVLAFYHAVVQERRKYDKIGWNVNYDFNESDFNVCTSILDTYLTKNLTFKETRIPWKSLKYLIGEVMYGGRVIDNYDRRVSKVYMDEYFGDFLFDAFQPFHFYHDEHVDYVLPPIGNRASYMGFIDELPLVNSPEVFGLHPNAEIGYFTQATKEMWAHLIELQPQTAAEGSGISRDEFIDNIAKEILEKLPVEYDMAKIKRNFGLSVSPTTIVLFQELERFNLLIKKMTVTLQQLRKAIAGEIGMDVVLENIANSLYNGTLPNEWARLAPATKKNLSSWMEHFERRIAQYTSWSGCNEPMVMWLSGLHSPETYLAALVQVSCRKNNWPLDRSVIYTSVSQYIKAEEVEERPEEGCYVEGLYLEGARWDINENCLKRSRPKILIEELPILSVIPIESHRLKLLNTIKTPVYTTSNRRNAMGVGLVFEADLRTREHTSHWILQGVCLVLNTD</sequence>
<evidence type="ECO:0000256" key="2">
    <source>
        <dbReference type="ARBA" id="ARBA00008887"/>
    </source>
</evidence>
<dbReference type="FunFam" id="3.10.490.20:FF:000006">
    <property type="entry name" value="Dynein axonemal heavy chain 10"/>
    <property type="match status" value="1"/>
</dbReference>
<dbReference type="InterPro" id="IPR035706">
    <property type="entry name" value="AAA_9"/>
</dbReference>
<evidence type="ECO:0000256" key="4">
    <source>
        <dbReference type="ARBA" id="ARBA00022701"/>
    </source>
</evidence>
<evidence type="ECO:0000256" key="14">
    <source>
        <dbReference type="ARBA" id="ARBA00054075"/>
    </source>
</evidence>
<dbReference type="InterPro" id="IPR041658">
    <property type="entry name" value="AAA_lid_11"/>
</dbReference>
<dbReference type="Gene3D" id="3.40.50.300">
    <property type="entry name" value="P-loop containing nucleotide triphosphate hydrolases"/>
    <property type="match status" value="5"/>
</dbReference>
<dbReference type="FunFam" id="1.10.8.1220:FF:000001">
    <property type="entry name" value="Dynein axonemal heavy chain 5"/>
    <property type="match status" value="1"/>
</dbReference>
<evidence type="ECO:0000256" key="5">
    <source>
        <dbReference type="ARBA" id="ARBA00022737"/>
    </source>
</evidence>
<evidence type="ECO:0000256" key="15">
    <source>
        <dbReference type="ARBA" id="ARBA00063032"/>
    </source>
</evidence>
<dbReference type="InterPro" id="IPR042219">
    <property type="entry name" value="AAA_lid_11_sf"/>
</dbReference>
<evidence type="ECO:0000256" key="3">
    <source>
        <dbReference type="ARBA" id="ARBA00022490"/>
    </source>
</evidence>
<dbReference type="Pfam" id="PF12777">
    <property type="entry name" value="MT"/>
    <property type="match status" value="1"/>
</dbReference>
<protein>
    <recommendedName>
        <fullName evidence="16">Dynein-1, subspecies f</fullName>
    </recommendedName>
</protein>
<dbReference type="FunFam" id="1.20.920.20:FF:000001">
    <property type="entry name" value="dynein heavy chain 2, axonemal"/>
    <property type="match status" value="1"/>
</dbReference>
<dbReference type="FunFam" id="1.10.8.720:FF:000005">
    <property type="entry name" value="Dynein axonemal heavy chain 10"/>
    <property type="match status" value="1"/>
</dbReference>
<dbReference type="Pfam" id="PF12780">
    <property type="entry name" value="AAA_8"/>
    <property type="match status" value="1"/>
</dbReference>
<dbReference type="PANTHER" id="PTHR22878">
    <property type="entry name" value="DYNEIN HEAVY CHAIN 6, AXONEMAL-LIKE-RELATED"/>
    <property type="match status" value="1"/>
</dbReference>
<dbReference type="InterPro" id="IPR027417">
    <property type="entry name" value="P-loop_NTPase"/>
</dbReference>
<dbReference type="GO" id="GO:0060294">
    <property type="term" value="P:cilium movement involved in cell motility"/>
    <property type="evidence" value="ECO:0007669"/>
    <property type="project" value="UniProtKB-ARBA"/>
</dbReference>
<dbReference type="Pfam" id="PF03028">
    <property type="entry name" value="Dynein_heavy"/>
    <property type="match status" value="1"/>
</dbReference>
<keyword evidence="21" id="KW-1185">Reference proteome</keyword>
<dbReference type="GO" id="GO:0005874">
    <property type="term" value="C:microtubule"/>
    <property type="evidence" value="ECO:0007669"/>
    <property type="project" value="UniProtKB-KW"/>
</dbReference>
<dbReference type="FunFam" id="3.40.50.300:FF:000153">
    <property type="entry name" value="Dynein axonemal heavy chain 1"/>
    <property type="match status" value="1"/>
</dbReference>
<feature type="domain" description="AAA+ ATPase" evidence="19">
    <location>
        <begin position="2141"/>
        <end position="2277"/>
    </location>
</feature>
<dbReference type="FunFam" id="3.40.50.300:FF:002141">
    <property type="entry name" value="Dynein heavy chain"/>
    <property type="match status" value="1"/>
</dbReference>
<dbReference type="Gene3D" id="1.20.920.30">
    <property type="match status" value="1"/>
</dbReference>
<keyword evidence="6" id="KW-0547">Nucleotide-binding</keyword>
<dbReference type="Pfam" id="PF08385">
    <property type="entry name" value="DHC_N1"/>
    <property type="match status" value="2"/>
</dbReference>
<reference evidence="20 21" key="1">
    <citation type="journal article" date="2024" name="bioRxiv">
        <title>A reference genome for Trichogramma kaykai: A tiny desert-dwelling parasitoid wasp with competing sex-ratio distorters.</title>
        <authorList>
            <person name="Culotta J."/>
            <person name="Lindsey A.R."/>
        </authorList>
    </citation>
    <scope>NUCLEOTIDE SEQUENCE [LARGE SCALE GENOMIC DNA]</scope>
    <source>
        <strain evidence="20 21">KSX58</strain>
    </source>
</reference>
<dbReference type="InterPro" id="IPR024743">
    <property type="entry name" value="Dynein_HC_stalk"/>
</dbReference>
<dbReference type="GO" id="GO:0003777">
    <property type="term" value="F:microtubule motor activity"/>
    <property type="evidence" value="ECO:0007669"/>
    <property type="project" value="UniProtKB-ARBA"/>
</dbReference>
<dbReference type="GO" id="GO:0036156">
    <property type="term" value="C:inner dynein arm"/>
    <property type="evidence" value="ECO:0007669"/>
    <property type="project" value="UniProtKB-ARBA"/>
</dbReference>
<dbReference type="GO" id="GO:0005524">
    <property type="term" value="F:ATP binding"/>
    <property type="evidence" value="ECO:0007669"/>
    <property type="project" value="UniProtKB-KW"/>
</dbReference>
<comment type="function">
    <text evidence="14">Force generating protein of eukaryotic cilia and flagella. Produces force towards the minus ends of microtubules. Dynein has ATPase activity; the force-producing power stroke is thought to occur on release of ADP. Required for assembly of the I1 inner arm complex and its targeting to the appropriate axoneme location. Also required for phototaxis.</text>
</comment>
<comment type="similarity">
    <text evidence="2">Belongs to the dynein heavy chain family.</text>
</comment>
<evidence type="ECO:0000256" key="10">
    <source>
        <dbReference type="ARBA" id="ARBA00023069"/>
    </source>
</evidence>
<dbReference type="SMART" id="SM00382">
    <property type="entry name" value="AAA"/>
    <property type="match status" value="3"/>
</dbReference>
<accession>A0ABD2WV65</accession>
<dbReference type="Gene3D" id="1.20.1270.280">
    <property type="match status" value="1"/>
</dbReference>
<dbReference type="InterPro" id="IPR004273">
    <property type="entry name" value="Dynein_heavy_D6_P-loop"/>
</dbReference>
<evidence type="ECO:0000313" key="20">
    <source>
        <dbReference type="EMBL" id="KAL3396645.1"/>
    </source>
</evidence>
<dbReference type="InterPro" id="IPR041589">
    <property type="entry name" value="DNAH3_AAA_lid_1"/>
</dbReference>
<dbReference type="Gene3D" id="1.10.8.1220">
    <property type="match status" value="1"/>
</dbReference>
<evidence type="ECO:0000259" key="19">
    <source>
        <dbReference type="SMART" id="SM00382"/>
    </source>
</evidence>
<dbReference type="SUPFAM" id="SSF52540">
    <property type="entry name" value="P-loop containing nucleoside triphosphate hydrolases"/>
    <property type="match status" value="4"/>
</dbReference>
<dbReference type="FunFam" id="1.10.8.710:FF:000002">
    <property type="entry name" value="dynein heavy chain 17, axonemal"/>
    <property type="match status" value="1"/>
</dbReference>
<dbReference type="Gene3D" id="1.20.140.100">
    <property type="entry name" value="Dynein heavy chain, N-terminal domain 2"/>
    <property type="match status" value="1"/>
</dbReference>
<evidence type="ECO:0000256" key="17">
    <source>
        <dbReference type="SAM" id="Coils"/>
    </source>
</evidence>
<dbReference type="InterPro" id="IPR041466">
    <property type="entry name" value="Dynein_AAA5_ext"/>
</dbReference>
<dbReference type="InterPro" id="IPR035699">
    <property type="entry name" value="AAA_6"/>
</dbReference>
<evidence type="ECO:0000256" key="13">
    <source>
        <dbReference type="ARBA" id="ARBA00023273"/>
    </source>
</evidence>
<dbReference type="Pfam" id="PF17852">
    <property type="entry name" value="Dynein_AAA_lid"/>
    <property type="match status" value="1"/>
</dbReference>
<dbReference type="Gene3D" id="1.10.8.720">
    <property type="entry name" value="Region D6 of dynein motor"/>
    <property type="match status" value="1"/>
</dbReference>
<dbReference type="FunFam" id="3.40.50.300:FF:000884">
    <property type="entry name" value="Dynein axonemal heavy chain 10"/>
    <property type="match status" value="1"/>
</dbReference>
<dbReference type="FunFam" id="1.20.140.100:FF:000001">
    <property type="entry name" value="dynein heavy chain 17, axonemal"/>
    <property type="match status" value="1"/>
</dbReference>
<feature type="coiled-coil region" evidence="17">
    <location>
        <begin position="3605"/>
        <end position="3688"/>
    </location>
</feature>
<dbReference type="FunFam" id="3.40.50.300:FF:000063">
    <property type="entry name" value="dynein heavy chain 6, axonemal"/>
    <property type="match status" value="1"/>
</dbReference>
<dbReference type="InterPro" id="IPR042228">
    <property type="entry name" value="Dynein_linker_3"/>
</dbReference>
<evidence type="ECO:0000256" key="1">
    <source>
        <dbReference type="ARBA" id="ARBA00004430"/>
    </source>
</evidence>
<keyword evidence="8" id="KW-0243">Dynein</keyword>
<dbReference type="Gene3D" id="1.10.8.710">
    <property type="match status" value="1"/>
</dbReference>
<dbReference type="PANTHER" id="PTHR22878:SF63">
    <property type="entry name" value="DYNEIN AXONEMAL HEAVY CHAIN 10"/>
    <property type="match status" value="1"/>
</dbReference>
<dbReference type="GO" id="GO:0008017">
    <property type="term" value="F:microtubule binding"/>
    <property type="evidence" value="ECO:0007669"/>
    <property type="project" value="UniProtKB-ARBA"/>
</dbReference>
<dbReference type="Pfam" id="PF18198">
    <property type="entry name" value="AAA_lid_11"/>
    <property type="match status" value="1"/>
</dbReference>
<dbReference type="Gene3D" id="3.20.180.20">
    <property type="entry name" value="Dynein heavy chain, N-terminal domain 2"/>
    <property type="match status" value="1"/>
</dbReference>
<proteinExistence type="inferred from homology"/>
<evidence type="ECO:0000256" key="11">
    <source>
        <dbReference type="ARBA" id="ARBA00023175"/>
    </source>
</evidence>
<keyword evidence="3" id="KW-0963">Cytoplasm</keyword>
<evidence type="ECO:0000256" key="9">
    <source>
        <dbReference type="ARBA" id="ARBA00023054"/>
    </source>
</evidence>
<dbReference type="FunFam" id="3.20.180.20:FF:000001">
    <property type="entry name" value="Dynein axonemal heavy chain 5"/>
    <property type="match status" value="1"/>
</dbReference>
<feature type="region of interest" description="Disordered" evidence="18">
    <location>
        <begin position="104"/>
        <end position="162"/>
    </location>
</feature>
<feature type="compositionally biased region" description="Basic residues" evidence="18">
    <location>
        <begin position="109"/>
        <end position="129"/>
    </location>
</feature>
<dbReference type="Gene3D" id="6.10.140.1060">
    <property type="match status" value="1"/>
</dbReference>
<dbReference type="InterPro" id="IPR013602">
    <property type="entry name" value="Dynein_heavy_linker"/>
</dbReference>
<dbReference type="Gene3D" id="1.20.920.20">
    <property type="match status" value="1"/>
</dbReference>
<evidence type="ECO:0000256" key="7">
    <source>
        <dbReference type="ARBA" id="ARBA00022840"/>
    </source>
</evidence>
<keyword evidence="5" id="KW-0677">Repeat</keyword>
<keyword evidence="7" id="KW-0067">ATP-binding</keyword>
<dbReference type="EMBL" id="JBJJXI010000070">
    <property type="protein sequence ID" value="KAL3396645.1"/>
    <property type="molecule type" value="Genomic_DNA"/>
</dbReference>
<dbReference type="InterPro" id="IPR003593">
    <property type="entry name" value="AAA+_ATPase"/>
</dbReference>
<dbReference type="Gene3D" id="1.10.287.2620">
    <property type="match status" value="1"/>
</dbReference>
<evidence type="ECO:0000313" key="21">
    <source>
        <dbReference type="Proteomes" id="UP001627154"/>
    </source>
</evidence>
<dbReference type="Gene3D" id="1.10.472.130">
    <property type="match status" value="1"/>
</dbReference>
<dbReference type="Gene3D" id="1.20.58.1120">
    <property type="match status" value="1"/>
</dbReference>
<dbReference type="Pfam" id="PF17857">
    <property type="entry name" value="AAA_lid_1"/>
    <property type="match status" value="1"/>
</dbReference>
<dbReference type="FunFam" id="1.20.920.30:FF:000007">
    <property type="entry name" value="Dynein axonemal heavy chain 10"/>
    <property type="match status" value="1"/>
</dbReference>
<comment type="subunit">
    <text evidence="15">The I1 inner arm complex (also known as the f dynein complex) is a two-headed isoform composed of two heavy chains (1-alpha and 1-beta), three intermediate chains and three light chains. I1 occupies a specific position proximal to the first radial spoke and repeats every 96 nm along the length of the axoneme.</text>
</comment>
<feature type="domain" description="AAA+ ATPase" evidence="19">
    <location>
        <begin position="2789"/>
        <end position="2962"/>
    </location>
</feature>
<dbReference type="Pfam" id="PF08393">
    <property type="entry name" value="DHC_N2"/>
    <property type="match status" value="1"/>
</dbReference>
<dbReference type="InterPro" id="IPR041228">
    <property type="entry name" value="Dynein_C"/>
</dbReference>
<dbReference type="InterPro" id="IPR042222">
    <property type="entry name" value="Dynein_2_N"/>
</dbReference>
<feature type="region of interest" description="Disordered" evidence="18">
    <location>
        <begin position="1"/>
        <end position="20"/>
    </location>
</feature>
<evidence type="ECO:0000256" key="12">
    <source>
        <dbReference type="ARBA" id="ARBA00023212"/>
    </source>
</evidence>
<dbReference type="Proteomes" id="UP001627154">
    <property type="component" value="Unassembled WGS sequence"/>
</dbReference>
<dbReference type="Pfam" id="PF12781">
    <property type="entry name" value="AAA_9"/>
    <property type="match status" value="1"/>
</dbReference>
<dbReference type="Pfam" id="PF12775">
    <property type="entry name" value="AAA_7"/>
    <property type="match status" value="1"/>
</dbReference>
<organism evidence="20 21">
    <name type="scientific">Trichogramma kaykai</name>
    <dbReference type="NCBI Taxonomy" id="54128"/>
    <lineage>
        <taxon>Eukaryota</taxon>
        <taxon>Metazoa</taxon>
        <taxon>Ecdysozoa</taxon>
        <taxon>Arthropoda</taxon>
        <taxon>Hexapoda</taxon>
        <taxon>Insecta</taxon>
        <taxon>Pterygota</taxon>
        <taxon>Neoptera</taxon>
        <taxon>Endopterygota</taxon>
        <taxon>Hymenoptera</taxon>
        <taxon>Apocrita</taxon>
        <taxon>Proctotrupomorpha</taxon>
        <taxon>Chalcidoidea</taxon>
        <taxon>Trichogrammatidae</taxon>
        <taxon>Trichogramma</taxon>
    </lineage>
</organism>
<dbReference type="InterPro" id="IPR043157">
    <property type="entry name" value="Dynein_AAA1S"/>
</dbReference>
<dbReference type="Gene3D" id="3.10.490.20">
    <property type="match status" value="1"/>
</dbReference>
<evidence type="ECO:0000256" key="6">
    <source>
        <dbReference type="ARBA" id="ARBA00022741"/>
    </source>
</evidence>
<dbReference type="Pfam" id="PF12774">
    <property type="entry name" value="AAA_6"/>
    <property type="match status" value="1"/>
</dbReference>
<feature type="domain" description="AAA+ ATPase" evidence="19">
    <location>
        <begin position="2420"/>
        <end position="2558"/>
    </location>
</feature>
<evidence type="ECO:0000256" key="8">
    <source>
        <dbReference type="ARBA" id="ARBA00023017"/>
    </source>
</evidence>